<comment type="subcellular location">
    <subcellularLocation>
        <location evidence="1">Secreted</location>
    </subcellularLocation>
</comment>
<dbReference type="PRINTS" id="PR00821">
    <property type="entry name" value="TAGLIPASE"/>
</dbReference>
<dbReference type="Proteomes" id="UP001307889">
    <property type="component" value="Chromosome 7"/>
</dbReference>
<comment type="similarity">
    <text evidence="2 4">Belongs to the AB hydrolase superfamily. Lipase family.</text>
</comment>
<evidence type="ECO:0000259" key="5">
    <source>
        <dbReference type="Pfam" id="PF00151"/>
    </source>
</evidence>
<keyword evidence="7" id="KW-1185">Reference proteome</keyword>
<feature type="domain" description="Lipase" evidence="5">
    <location>
        <begin position="48"/>
        <end position="335"/>
    </location>
</feature>
<sequence length="340" mass="38999">MLASGKIYPVPQFTRFSMRTFIYAAFLALFCFQYSRANVVSKFTHSPELADEIRFALFTKEAPTYGRSFTINSVRTIEDLGFDPSKKTVIIIHGFKANMFSDIIQHTKNALLEYDDVNIIGVDWSYFSPKFFIIRGYMSTIAYVEIVGQSVGDMILQLIDLGMNCDNVHLVGHSLGSHVAGLAGRRLKEHHHTAGRITGLDPAGPFYHMVYAKSKLSKDDAQFVDCIHTSVCFGDRSPMCHADFYPNEEEGYIERQPDCNPETLWKDWWNDYHSFAHKFFASSINPSHKFKVQPYDCWLSGKSTRTCPAVVQMGYYADPSKWGKFYTKTTDRYPYTEDEW</sequence>
<dbReference type="SUPFAM" id="SSF53474">
    <property type="entry name" value="alpha/beta-Hydrolases"/>
    <property type="match status" value="1"/>
</dbReference>
<dbReference type="InterPro" id="IPR013818">
    <property type="entry name" value="Lipase"/>
</dbReference>
<keyword evidence="3" id="KW-0964">Secreted</keyword>
<evidence type="ECO:0000256" key="2">
    <source>
        <dbReference type="ARBA" id="ARBA00010701"/>
    </source>
</evidence>
<reference evidence="6 7" key="1">
    <citation type="submission" date="2023-09" db="EMBL/GenBank/DDBJ databases">
        <title>Nesidiocoris tenuis whole genome shotgun sequence.</title>
        <authorList>
            <person name="Shibata T."/>
            <person name="Shimoda M."/>
            <person name="Kobayashi T."/>
            <person name="Uehara T."/>
        </authorList>
    </citation>
    <scope>NUCLEOTIDE SEQUENCE [LARGE SCALE GENOMIC DNA]</scope>
    <source>
        <strain evidence="6 7">Japan</strain>
    </source>
</reference>
<evidence type="ECO:0000313" key="6">
    <source>
        <dbReference type="EMBL" id="BES96796.1"/>
    </source>
</evidence>
<gene>
    <name evidence="6" type="ORF">NTJ_09609</name>
</gene>
<dbReference type="PANTHER" id="PTHR11610:SF104">
    <property type="entry name" value="AGAP010328-PA"/>
    <property type="match status" value="1"/>
</dbReference>
<dbReference type="Gene3D" id="3.40.50.1820">
    <property type="entry name" value="alpha/beta hydrolase"/>
    <property type="match status" value="1"/>
</dbReference>
<evidence type="ECO:0000256" key="4">
    <source>
        <dbReference type="RuleBase" id="RU004262"/>
    </source>
</evidence>
<dbReference type="InterPro" id="IPR029058">
    <property type="entry name" value="AB_hydrolase_fold"/>
</dbReference>
<dbReference type="Pfam" id="PF00151">
    <property type="entry name" value="Lipase"/>
    <property type="match status" value="1"/>
</dbReference>
<accession>A0ABN7B0W1</accession>
<dbReference type="PANTHER" id="PTHR11610">
    <property type="entry name" value="LIPASE"/>
    <property type="match status" value="1"/>
</dbReference>
<dbReference type="InterPro" id="IPR000734">
    <property type="entry name" value="TAG_lipase"/>
</dbReference>
<name>A0ABN7B0W1_9HEMI</name>
<organism evidence="6 7">
    <name type="scientific">Nesidiocoris tenuis</name>
    <dbReference type="NCBI Taxonomy" id="355587"/>
    <lineage>
        <taxon>Eukaryota</taxon>
        <taxon>Metazoa</taxon>
        <taxon>Ecdysozoa</taxon>
        <taxon>Arthropoda</taxon>
        <taxon>Hexapoda</taxon>
        <taxon>Insecta</taxon>
        <taxon>Pterygota</taxon>
        <taxon>Neoptera</taxon>
        <taxon>Paraneoptera</taxon>
        <taxon>Hemiptera</taxon>
        <taxon>Heteroptera</taxon>
        <taxon>Panheteroptera</taxon>
        <taxon>Cimicomorpha</taxon>
        <taxon>Miridae</taxon>
        <taxon>Dicyphina</taxon>
        <taxon>Nesidiocoris</taxon>
    </lineage>
</organism>
<protein>
    <submittedName>
        <fullName evidence="6">Phosphatidylcholine 1-acylhydrolase activity</fullName>
    </submittedName>
</protein>
<evidence type="ECO:0000256" key="1">
    <source>
        <dbReference type="ARBA" id="ARBA00004613"/>
    </source>
</evidence>
<dbReference type="EMBL" id="AP028915">
    <property type="protein sequence ID" value="BES96796.1"/>
    <property type="molecule type" value="Genomic_DNA"/>
</dbReference>
<proteinExistence type="inferred from homology"/>
<evidence type="ECO:0000313" key="7">
    <source>
        <dbReference type="Proteomes" id="UP001307889"/>
    </source>
</evidence>
<evidence type="ECO:0000256" key="3">
    <source>
        <dbReference type="ARBA" id="ARBA00022525"/>
    </source>
</evidence>